<dbReference type="AlphaFoldDB" id="A0A0C3EXE8"/>
<proteinExistence type="predicted"/>
<name>A0A0C3EXE8_PILCF</name>
<dbReference type="PANTHER" id="PTHR19336">
    <property type="entry name" value="UNCHARACTERIZED DUF1167"/>
    <property type="match status" value="1"/>
</dbReference>
<keyword evidence="3" id="KW-0206">Cytoskeleton</keyword>
<dbReference type="InParanoid" id="A0A0C3EXE8"/>
<dbReference type="EMBL" id="KN833131">
    <property type="protein sequence ID" value="KIM72446.1"/>
    <property type="molecule type" value="Genomic_DNA"/>
</dbReference>
<keyword evidence="8" id="KW-1185">Reference proteome</keyword>
<evidence type="ECO:0000256" key="5">
    <source>
        <dbReference type="SAM" id="MobiDB-lite"/>
    </source>
</evidence>
<reference evidence="8" key="2">
    <citation type="submission" date="2015-01" db="EMBL/GenBank/DDBJ databases">
        <title>Evolutionary Origins and Diversification of the Mycorrhizal Mutualists.</title>
        <authorList>
            <consortium name="DOE Joint Genome Institute"/>
            <consortium name="Mycorrhizal Genomics Consortium"/>
            <person name="Kohler A."/>
            <person name="Kuo A."/>
            <person name="Nagy L.G."/>
            <person name="Floudas D."/>
            <person name="Copeland A."/>
            <person name="Barry K.W."/>
            <person name="Cichocki N."/>
            <person name="Veneault-Fourrey C."/>
            <person name="LaButti K."/>
            <person name="Lindquist E.A."/>
            <person name="Lipzen A."/>
            <person name="Lundell T."/>
            <person name="Morin E."/>
            <person name="Murat C."/>
            <person name="Riley R."/>
            <person name="Ohm R."/>
            <person name="Sun H."/>
            <person name="Tunlid A."/>
            <person name="Henrissat B."/>
            <person name="Grigoriev I.V."/>
            <person name="Hibbett D.S."/>
            <person name="Martin F."/>
        </authorList>
    </citation>
    <scope>NUCLEOTIDE SEQUENCE [LARGE SCALE GENOMIC DNA]</scope>
    <source>
        <strain evidence="8">F 1598</strain>
    </source>
</reference>
<dbReference type="HOGENOM" id="CLU_007735_0_0_1"/>
<feature type="region of interest" description="Disordered" evidence="5">
    <location>
        <begin position="127"/>
        <end position="236"/>
    </location>
</feature>
<dbReference type="OrthoDB" id="76453at2759"/>
<dbReference type="InterPro" id="IPR051756">
    <property type="entry name" value="Centrosomal_MT-associated"/>
</dbReference>
<feature type="coiled-coil region" evidence="4">
    <location>
        <begin position="350"/>
        <end position="391"/>
    </location>
</feature>
<gene>
    <name evidence="7" type="ORF">PILCRDRAFT_829734</name>
</gene>
<feature type="compositionally biased region" description="Basic and acidic residues" evidence="5">
    <location>
        <begin position="586"/>
        <end position="603"/>
    </location>
</feature>
<protein>
    <recommendedName>
        <fullName evidence="6">Cep57 centrosome microtubule-binding domain-containing protein</fullName>
    </recommendedName>
</protein>
<comment type="subcellular location">
    <subcellularLocation>
        <location evidence="1">Cytoplasm</location>
        <location evidence="1">Cytoskeleton</location>
        <location evidence="1">Microtubule organizing center</location>
    </subcellularLocation>
</comment>
<sequence length="832" mass="92585">MDSHLHAWSYRTTDNDDGGINPYGGESMSTAAHHASALTLSAGLRGHAGGGRREVSMSRAEYDPDRPLGDMTVAAGSRFSMFNIDASKSRYQAASAIAFDPLVVDDTAELDRVLQLGHAATAASLAARLRPTAESTSSGSDTDSSTRSNRPKSTEALHRVATFSPKRPKSTQPMRAHLNHTQNHTRTAGPSTFQRSNSSPPRGTSKKDENDFPTPKPPPKRSSVHQPEVIVQLPTPSTVGSKFTKMAKGLARDIEAEQRVIWGLPSGMEIRKIIFWRKARGGVERNPFSDIGNTLSSDRRTTPRAPVVHLPDVTGLTSAVASPAKNGMDYHAYEADKEPREAAARFLSVLASVQSKLAHLESENAILRRRVRELERELDACKIEVVREHSRVMERESVIIQQYENVQRQTQRTETQGKGKGKAKTIQFEDNGKLEERYREVVEEKKALKALIVTLHTHLVGLTSKLSSHQQLLDELRVSHECDAQTLRDKSMEVERLREVIEKLAGEVEVLKGVVEEGLNERRAMKQVQEISEEEESPLAPQVDQMMRTDRATIGSSANAKPSSRRFINGEELDCISLELEEKRFDHSGEASDDGNRLHRDNRAPSPSTAARGPPMPVNHAQKPTMAVDDDSSAIPFPQICGGHLERLFFSALEHNAKTCMVCHRRRRQPDLPSWIPRARVEDADTDDEDEGFVEGPNVQFRGKGKQREHVMFSQDPTQWRWDGERAGLPPQTVLARVLRELEDDFTHYKSIYIELAEQYGLMDAASNVSIWNVLAEHLREVIDILAQKGDQIASLYDLLAFKDKSASESVILDNSRTRSAPTAKTSSWGKS</sequence>
<feature type="compositionally biased region" description="Polar residues" evidence="5">
    <location>
        <begin position="179"/>
        <end position="202"/>
    </location>
</feature>
<evidence type="ECO:0000256" key="3">
    <source>
        <dbReference type="ARBA" id="ARBA00023212"/>
    </source>
</evidence>
<organism evidence="7 8">
    <name type="scientific">Piloderma croceum (strain F 1598)</name>
    <dbReference type="NCBI Taxonomy" id="765440"/>
    <lineage>
        <taxon>Eukaryota</taxon>
        <taxon>Fungi</taxon>
        <taxon>Dikarya</taxon>
        <taxon>Basidiomycota</taxon>
        <taxon>Agaricomycotina</taxon>
        <taxon>Agaricomycetes</taxon>
        <taxon>Agaricomycetidae</taxon>
        <taxon>Atheliales</taxon>
        <taxon>Atheliaceae</taxon>
        <taxon>Piloderma</taxon>
    </lineage>
</organism>
<evidence type="ECO:0000256" key="1">
    <source>
        <dbReference type="ARBA" id="ARBA00004267"/>
    </source>
</evidence>
<reference evidence="7 8" key="1">
    <citation type="submission" date="2014-04" db="EMBL/GenBank/DDBJ databases">
        <authorList>
            <consortium name="DOE Joint Genome Institute"/>
            <person name="Kuo A."/>
            <person name="Tarkka M."/>
            <person name="Buscot F."/>
            <person name="Kohler A."/>
            <person name="Nagy L.G."/>
            <person name="Floudas D."/>
            <person name="Copeland A."/>
            <person name="Barry K.W."/>
            <person name="Cichocki N."/>
            <person name="Veneault-Fourrey C."/>
            <person name="LaButti K."/>
            <person name="Lindquist E.A."/>
            <person name="Lipzen A."/>
            <person name="Lundell T."/>
            <person name="Morin E."/>
            <person name="Murat C."/>
            <person name="Sun H."/>
            <person name="Tunlid A."/>
            <person name="Henrissat B."/>
            <person name="Grigoriev I.V."/>
            <person name="Hibbett D.S."/>
            <person name="Martin F."/>
            <person name="Nordberg H.P."/>
            <person name="Cantor M.N."/>
            <person name="Hua S.X."/>
        </authorList>
    </citation>
    <scope>NUCLEOTIDE SEQUENCE [LARGE SCALE GENOMIC DNA]</scope>
    <source>
        <strain evidence="7 8">F 1598</strain>
    </source>
</reference>
<feature type="domain" description="Cep57 centrosome microtubule-binding" evidence="6">
    <location>
        <begin position="726"/>
        <end position="799"/>
    </location>
</feature>
<evidence type="ECO:0000256" key="4">
    <source>
        <dbReference type="SAM" id="Coils"/>
    </source>
</evidence>
<dbReference type="InterPro" id="IPR024957">
    <property type="entry name" value="Cep57_MT-bd_dom"/>
</dbReference>
<feature type="compositionally biased region" description="Low complexity" evidence="5">
    <location>
        <begin position="127"/>
        <end position="148"/>
    </location>
</feature>
<dbReference type="GO" id="GO:0008017">
    <property type="term" value="F:microtubule binding"/>
    <property type="evidence" value="ECO:0007669"/>
    <property type="project" value="InterPro"/>
</dbReference>
<keyword evidence="4" id="KW-0175">Coiled coil</keyword>
<evidence type="ECO:0000313" key="8">
    <source>
        <dbReference type="Proteomes" id="UP000054166"/>
    </source>
</evidence>
<feature type="region of interest" description="Disordered" evidence="5">
    <location>
        <begin position="813"/>
        <end position="832"/>
    </location>
</feature>
<dbReference type="Pfam" id="PF06657">
    <property type="entry name" value="Cep57_MT_bd"/>
    <property type="match status" value="1"/>
</dbReference>
<dbReference type="GO" id="GO:0005815">
    <property type="term" value="C:microtubule organizing center"/>
    <property type="evidence" value="ECO:0007669"/>
    <property type="project" value="UniProtKB-SubCell"/>
</dbReference>
<evidence type="ECO:0000256" key="2">
    <source>
        <dbReference type="ARBA" id="ARBA00022490"/>
    </source>
</evidence>
<dbReference type="PANTHER" id="PTHR19336:SF9">
    <property type="entry name" value="SPINDLE POLE BODY PROTEIN PPC89"/>
    <property type="match status" value="1"/>
</dbReference>
<keyword evidence="2" id="KW-0963">Cytoplasm</keyword>
<feature type="coiled-coil region" evidence="4">
    <location>
        <begin position="487"/>
        <end position="514"/>
    </location>
</feature>
<feature type="region of interest" description="Disordered" evidence="5">
    <location>
        <begin position="586"/>
        <end position="624"/>
    </location>
</feature>
<dbReference type="Proteomes" id="UP000054166">
    <property type="component" value="Unassembled WGS sequence"/>
</dbReference>
<accession>A0A0C3EXE8</accession>
<evidence type="ECO:0000313" key="7">
    <source>
        <dbReference type="EMBL" id="KIM72446.1"/>
    </source>
</evidence>
<evidence type="ECO:0000259" key="6">
    <source>
        <dbReference type="Pfam" id="PF06657"/>
    </source>
</evidence>